<gene>
    <name evidence="1" type="ORF">H8D96_16675</name>
</gene>
<evidence type="ECO:0000313" key="1">
    <source>
        <dbReference type="EMBL" id="MBC8433543.1"/>
    </source>
</evidence>
<evidence type="ECO:0000313" key="2">
    <source>
        <dbReference type="Proteomes" id="UP000605201"/>
    </source>
</evidence>
<proteinExistence type="predicted"/>
<dbReference type="AlphaFoldDB" id="A0A8J6NVV7"/>
<reference evidence="1 2" key="1">
    <citation type="submission" date="2020-08" db="EMBL/GenBank/DDBJ databases">
        <title>Bridging the membrane lipid divide: bacteria of the FCB group superphylum have the potential to synthesize archaeal ether lipids.</title>
        <authorList>
            <person name="Villanueva L."/>
            <person name="Von Meijenfeldt F.A.B."/>
            <person name="Westbye A.B."/>
            <person name="Yadav S."/>
            <person name="Hopmans E.C."/>
            <person name="Dutilh B.E."/>
            <person name="Sinninghe Damste J.S."/>
        </authorList>
    </citation>
    <scope>NUCLEOTIDE SEQUENCE [LARGE SCALE GENOMIC DNA]</scope>
    <source>
        <strain evidence="1">NIOZ-UU17</strain>
    </source>
</reference>
<organism evidence="1 2">
    <name type="scientific">Candidatus Desulfatibia vada</name>
    <dbReference type="NCBI Taxonomy" id="2841696"/>
    <lineage>
        <taxon>Bacteria</taxon>
        <taxon>Pseudomonadati</taxon>
        <taxon>Thermodesulfobacteriota</taxon>
        <taxon>Desulfobacteria</taxon>
        <taxon>Desulfobacterales</taxon>
        <taxon>Desulfobacterales incertae sedis</taxon>
        <taxon>Candidatus Desulfatibia</taxon>
    </lineage>
</organism>
<dbReference type="EMBL" id="JACNIG010000307">
    <property type="protein sequence ID" value="MBC8433543.1"/>
    <property type="molecule type" value="Genomic_DNA"/>
</dbReference>
<protein>
    <submittedName>
        <fullName evidence="1">Uncharacterized protein</fullName>
    </submittedName>
</protein>
<name>A0A8J6NVV7_9BACT</name>
<accession>A0A8J6NVV7</accession>
<dbReference type="Proteomes" id="UP000605201">
    <property type="component" value="Unassembled WGS sequence"/>
</dbReference>
<sequence>MAEVQQVHKSMLEAIGTIQDFIKEVTGQEATQDEIAQALTRYFVLNEIKDFIEHQRSQGEKL</sequence>
<comment type="caution">
    <text evidence="1">The sequence shown here is derived from an EMBL/GenBank/DDBJ whole genome shotgun (WGS) entry which is preliminary data.</text>
</comment>